<sequence>MDFTSLSSLQALQASTQAGAERAPAPDPASISRFQELLGEPHSPTLAGEGPGAASQAIRSHSENMSSMWSSAQASIENLLKKEGDLSMKDVLQLQYDMVKTSAAFEVVSKAAGMTEKGTESLFQRN</sequence>
<feature type="region of interest" description="Disordered" evidence="1">
    <location>
        <begin position="38"/>
        <end position="69"/>
    </location>
</feature>
<gene>
    <name evidence="2" type="ORF">GM658_18615</name>
</gene>
<name>A0A6L6QLP3_9BURK</name>
<organism evidence="2 3">
    <name type="scientific">Massilia eburnea</name>
    <dbReference type="NCBI Taxonomy" id="1776165"/>
    <lineage>
        <taxon>Bacteria</taxon>
        <taxon>Pseudomonadati</taxon>
        <taxon>Pseudomonadota</taxon>
        <taxon>Betaproteobacteria</taxon>
        <taxon>Burkholderiales</taxon>
        <taxon>Oxalobacteraceae</taxon>
        <taxon>Telluria group</taxon>
        <taxon>Massilia</taxon>
    </lineage>
</organism>
<protein>
    <recommendedName>
        <fullName evidence="4">EscI/YscI/HrpB family type III secretion system inner rod protein</fullName>
    </recommendedName>
</protein>
<dbReference type="EMBL" id="WNKX01000015">
    <property type="protein sequence ID" value="MTW12626.1"/>
    <property type="molecule type" value="Genomic_DNA"/>
</dbReference>
<evidence type="ECO:0000256" key="1">
    <source>
        <dbReference type="SAM" id="MobiDB-lite"/>
    </source>
</evidence>
<proteinExistence type="predicted"/>
<reference evidence="2 3" key="1">
    <citation type="submission" date="2019-11" db="EMBL/GenBank/DDBJ databases">
        <title>Type strains purchased from KCTC, JCM and DSMZ.</title>
        <authorList>
            <person name="Lu H."/>
        </authorList>
    </citation>
    <scope>NUCLEOTIDE SEQUENCE [LARGE SCALE GENOMIC DNA]</scope>
    <source>
        <strain evidence="2 3">JCM 31587</strain>
    </source>
</reference>
<evidence type="ECO:0008006" key="4">
    <source>
        <dbReference type="Google" id="ProtNLM"/>
    </source>
</evidence>
<dbReference type="AlphaFoldDB" id="A0A6L6QLP3"/>
<evidence type="ECO:0000313" key="2">
    <source>
        <dbReference type="EMBL" id="MTW12626.1"/>
    </source>
</evidence>
<keyword evidence="3" id="KW-1185">Reference proteome</keyword>
<dbReference type="RefSeq" id="WP_155455556.1">
    <property type="nucleotide sequence ID" value="NZ_WNKX01000015.1"/>
</dbReference>
<dbReference type="Proteomes" id="UP000472320">
    <property type="component" value="Unassembled WGS sequence"/>
</dbReference>
<comment type="caution">
    <text evidence="2">The sequence shown here is derived from an EMBL/GenBank/DDBJ whole genome shotgun (WGS) entry which is preliminary data.</text>
</comment>
<accession>A0A6L6QLP3</accession>
<evidence type="ECO:0000313" key="3">
    <source>
        <dbReference type="Proteomes" id="UP000472320"/>
    </source>
</evidence>